<dbReference type="VEuPathDB" id="ToxoDB:EPH_0012630"/>
<evidence type="ECO:0000313" key="3">
    <source>
        <dbReference type="Proteomes" id="UP000018201"/>
    </source>
</evidence>
<dbReference type="Pfam" id="PF03815">
    <property type="entry name" value="LCCL"/>
    <property type="match status" value="1"/>
</dbReference>
<organism evidence="2 3">
    <name type="scientific">Eimeria praecox</name>
    <dbReference type="NCBI Taxonomy" id="51316"/>
    <lineage>
        <taxon>Eukaryota</taxon>
        <taxon>Sar</taxon>
        <taxon>Alveolata</taxon>
        <taxon>Apicomplexa</taxon>
        <taxon>Conoidasida</taxon>
        <taxon>Coccidia</taxon>
        <taxon>Eucoccidiorida</taxon>
        <taxon>Eimeriorina</taxon>
        <taxon>Eimeriidae</taxon>
        <taxon>Eimeria</taxon>
    </lineage>
</organism>
<feature type="domain" description="LCCL" evidence="1">
    <location>
        <begin position="89"/>
        <end position="171"/>
    </location>
</feature>
<dbReference type="InterPro" id="IPR004043">
    <property type="entry name" value="LCCL"/>
</dbReference>
<sequence>MIIGRASAAEADYFEGDILGVKLFNQETPTATIQNAFTPETLAAHLPQAPSESRRTEDGRLCLSPCSVQGPLWAAAAAAAAARPTKPAVSLSCTDSLRRVEFNGCIGQKFLALCPPDCLHANAPLEGCKLFTSKSSICKAALHAGAVPKEGGEVLLTVSEGQPVYDASQGHFGGL</sequence>
<dbReference type="AlphaFoldDB" id="U6GZG4"/>
<reference evidence="2" key="2">
    <citation type="submission" date="2013-10" db="EMBL/GenBank/DDBJ databases">
        <authorList>
            <person name="Aslett M."/>
        </authorList>
    </citation>
    <scope>NUCLEOTIDE SEQUENCE [LARGE SCALE GENOMIC DNA]</scope>
    <source>
        <strain evidence="2">Houghton</strain>
    </source>
</reference>
<dbReference type="SUPFAM" id="SSF69848">
    <property type="entry name" value="LCCL domain"/>
    <property type="match status" value="1"/>
</dbReference>
<evidence type="ECO:0000259" key="1">
    <source>
        <dbReference type="PROSITE" id="PS50820"/>
    </source>
</evidence>
<reference evidence="2" key="1">
    <citation type="submission" date="2013-10" db="EMBL/GenBank/DDBJ databases">
        <title>Genomic analysis of the causative agents of coccidiosis in chickens.</title>
        <authorList>
            <person name="Reid A.J."/>
            <person name="Blake D."/>
            <person name="Billington K."/>
            <person name="Browne H."/>
            <person name="Dunn M."/>
            <person name="Hung S."/>
            <person name="Kawahara F."/>
            <person name="Miranda-Saavedra D."/>
            <person name="Mourier T."/>
            <person name="Nagra H."/>
            <person name="Otto T.D."/>
            <person name="Rawlings N."/>
            <person name="Sanchez A."/>
            <person name="Sanders M."/>
            <person name="Subramaniam C."/>
            <person name="Tay Y."/>
            <person name="Dear P."/>
            <person name="Doerig C."/>
            <person name="Gruber A."/>
            <person name="Parkinson J."/>
            <person name="Shirley M."/>
            <person name="Wan K.L."/>
            <person name="Berriman M."/>
            <person name="Tomley F."/>
            <person name="Pain A."/>
        </authorList>
    </citation>
    <scope>NUCLEOTIDE SEQUENCE [LARGE SCALE GENOMIC DNA]</scope>
    <source>
        <strain evidence="2">Houghton</strain>
    </source>
</reference>
<accession>U6GZG4</accession>
<keyword evidence="3" id="KW-1185">Reference proteome</keyword>
<gene>
    <name evidence="2" type="ORF">EPH_0012630</name>
</gene>
<dbReference type="Gene3D" id="2.170.130.20">
    <property type="entry name" value="LCCL-like domain"/>
    <property type="match status" value="1"/>
</dbReference>
<evidence type="ECO:0000313" key="2">
    <source>
        <dbReference type="EMBL" id="CDI84603.1"/>
    </source>
</evidence>
<dbReference type="EMBL" id="HG692834">
    <property type="protein sequence ID" value="CDI84603.1"/>
    <property type="molecule type" value="Genomic_DNA"/>
</dbReference>
<dbReference type="PROSITE" id="PS50820">
    <property type="entry name" value="LCCL"/>
    <property type="match status" value="1"/>
</dbReference>
<dbReference type="Proteomes" id="UP000018201">
    <property type="component" value="Unassembled WGS sequence"/>
</dbReference>
<dbReference type="SMART" id="SM00603">
    <property type="entry name" value="LCCL"/>
    <property type="match status" value="1"/>
</dbReference>
<protein>
    <submittedName>
        <fullName evidence="2">Chromosome III, complete sequence, related</fullName>
    </submittedName>
</protein>
<proteinExistence type="predicted"/>
<dbReference type="OrthoDB" id="346248at2759"/>
<name>U6GZG4_9EIME</name>
<dbReference type="InterPro" id="IPR036609">
    <property type="entry name" value="LCCL_sf"/>
</dbReference>